<evidence type="ECO:0000313" key="11">
    <source>
        <dbReference type="Proteomes" id="UP000694383"/>
    </source>
</evidence>
<protein>
    <submittedName>
        <fullName evidence="10">Uncharacterized protein</fullName>
    </submittedName>
</protein>
<dbReference type="PANTHER" id="PTHR25465">
    <property type="entry name" value="B-BOX DOMAIN CONTAINING"/>
    <property type="match status" value="1"/>
</dbReference>
<proteinExistence type="predicted"/>
<dbReference type="SMART" id="SM00336">
    <property type="entry name" value="BBOX"/>
    <property type="match status" value="2"/>
</dbReference>
<organism evidence="10 11">
    <name type="scientific">Oryzias sinensis</name>
    <name type="common">Chinese medaka</name>
    <dbReference type="NCBI Taxonomy" id="183150"/>
    <lineage>
        <taxon>Eukaryota</taxon>
        <taxon>Metazoa</taxon>
        <taxon>Chordata</taxon>
        <taxon>Craniata</taxon>
        <taxon>Vertebrata</taxon>
        <taxon>Euteleostomi</taxon>
        <taxon>Actinopterygii</taxon>
        <taxon>Neopterygii</taxon>
        <taxon>Teleostei</taxon>
        <taxon>Neoteleostei</taxon>
        <taxon>Acanthomorphata</taxon>
        <taxon>Ovalentaria</taxon>
        <taxon>Atherinomorphae</taxon>
        <taxon>Beloniformes</taxon>
        <taxon>Adrianichthyidae</taxon>
        <taxon>Oryziinae</taxon>
        <taxon>Oryzias</taxon>
    </lineage>
</organism>
<keyword evidence="1" id="KW-0399">Innate immunity</keyword>
<dbReference type="InterPro" id="IPR001841">
    <property type="entry name" value="Znf_RING"/>
</dbReference>
<dbReference type="InterPro" id="IPR001870">
    <property type="entry name" value="B30.2/SPRY"/>
</dbReference>
<evidence type="ECO:0000259" key="8">
    <source>
        <dbReference type="PROSITE" id="PS50119"/>
    </source>
</evidence>
<dbReference type="SUPFAM" id="SSF57850">
    <property type="entry name" value="RING/U-box"/>
    <property type="match status" value="1"/>
</dbReference>
<dbReference type="Gene3D" id="4.10.830.40">
    <property type="match status" value="1"/>
</dbReference>
<dbReference type="SMART" id="SM00589">
    <property type="entry name" value="PRY"/>
    <property type="match status" value="1"/>
</dbReference>
<dbReference type="PROSITE" id="PS50188">
    <property type="entry name" value="B302_SPRY"/>
    <property type="match status" value="1"/>
</dbReference>
<dbReference type="SMART" id="SM00449">
    <property type="entry name" value="SPRY"/>
    <property type="match status" value="1"/>
</dbReference>
<evidence type="ECO:0000256" key="2">
    <source>
        <dbReference type="ARBA" id="ARBA00022723"/>
    </source>
</evidence>
<reference evidence="10" key="2">
    <citation type="submission" date="2025-09" db="UniProtKB">
        <authorList>
            <consortium name="Ensembl"/>
        </authorList>
    </citation>
    <scope>IDENTIFICATION</scope>
</reference>
<dbReference type="SUPFAM" id="SSF49899">
    <property type="entry name" value="Concanavalin A-like lectins/glucanases"/>
    <property type="match status" value="1"/>
</dbReference>
<sequence length="542" mass="61616">MDAAEDGLKCPVCQDFFTEPVTLECGHDFCLTCIQEVWETDPPSKGPFFCPECQIFFTSEPTLEVNPVLRSKVKGVAAAAEEQTVWCDHCLEKPSVAVRTCLTCDASVCQAHALQHRQKSALREHTLVDVTSDPFSLKCREHRDQLKLFCVEEMVPVCCLCVLVGVHKHHKASQLHEASADLKKMLETNMSQLLKRRGEAEHAIKALESLYTQTVKFAADFRERISDKYSRIRFVLDADERLMMQIIEAEETYMTDWLESQRSIMETQIQEIDSLRTRSKLLLQQTNDLKFLQQITAQKLCHPVDFSPIQTVDVDLCEPEKLRTVERLVDDLSVALSQHFPRMWSYLSSPALDSKTAHPNLEISKDNRQVFWRRQPVSGEPGPRPYDSQYSVLALESFTSGQHYWEVIVQDKPYWMVGVTTTSADGNASLTPGSSCLGVDNTSWCIYHGEGQYLACHDTQEKRLSVTKRVRKLGIMANIQKGELSFYDADAITLLHSFCIQTTEPLYPMFNPCIDINGLNKQPLSLFWTKDSWNWQGGDGGK</sequence>
<dbReference type="Proteomes" id="UP000694383">
    <property type="component" value="Unplaced"/>
</dbReference>
<dbReference type="PROSITE" id="PS50089">
    <property type="entry name" value="ZF_RING_2"/>
    <property type="match status" value="1"/>
</dbReference>
<dbReference type="InterPro" id="IPR017907">
    <property type="entry name" value="Znf_RING_CS"/>
</dbReference>
<dbReference type="InterPro" id="IPR013083">
    <property type="entry name" value="Znf_RING/FYVE/PHD"/>
</dbReference>
<feature type="domain" description="RING-type" evidence="7">
    <location>
        <begin position="10"/>
        <end position="54"/>
    </location>
</feature>
<evidence type="ECO:0000256" key="1">
    <source>
        <dbReference type="ARBA" id="ARBA00022588"/>
    </source>
</evidence>
<dbReference type="InterPro" id="IPR043136">
    <property type="entry name" value="B30.2/SPRY_sf"/>
</dbReference>
<dbReference type="GO" id="GO:0045087">
    <property type="term" value="P:innate immune response"/>
    <property type="evidence" value="ECO:0007669"/>
    <property type="project" value="UniProtKB-KW"/>
</dbReference>
<evidence type="ECO:0000256" key="5">
    <source>
        <dbReference type="ARBA" id="ARBA00022859"/>
    </source>
</evidence>
<dbReference type="InterPro" id="IPR051051">
    <property type="entry name" value="E3_ubiq-ligase_TRIM/RNF"/>
</dbReference>
<feature type="domain" description="B30.2/SPRY" evidence="9">
    <location>
        <begin position="330"/>
        <end position="526"/>
    </location>
</feature>
<keyword evidence="2" id="KW-0479">Metal-binding</keyword>
<keyword evidence="11" id="KW-1185">Reference proteome</keyword>
<dbReference type="GO" id="GO:0005737">
    <property type="term" value="C:cytoplasm"/>
    <property type="evidence" value="ECO:0007669"/>
    <property type="project" value="UniProtKB-ARBA"/>
</dbReference>
<evidence type="ECO:0000313" key="10">
    <source>
        <dbReference type="Ensembl" id="ENSOSIP00000026748.1"/>
    </source>
</evidence>
<keyword evidence="4" id="KW-0862">Zinc</keyword>
<keyword evidence="5" id="KW-0391">Immunity</keyword>
<dbReference type="GeneTree" id="ENSGT01030000234583"/>
<evidence type="ECO:0000256" key="3">
    <source>
        <dbReference type="ARBA" id="ARBA00022771"/>
    </source>
</evidence>
<dbReference type="PROSITE" id="PS50119">
    <property type="entry name" value="ZF_BBOX"/>
    <property type="match status" value="1"/>
</dbReference>
<dbReference type="InterPro" id="IPR006574">
    <property type="entry name" value="PRY"/>
</dbReference>
<evidence type="ECO:0000256" key="6">
    <source>
        <dbReference type="PROSITE-ProRule" id="PRU00024"/>
    </source>
</evidence>
<dbReference type="Ensembl" id="ENSOSIT00000028211.1">
    <property type="protein sequence ID" value="ENSOSIP00000026748.1"/>
    <property type="gene ID" value="ENSOSIG00000014082.1"/>
</dbReference>
<evidence type="ECO:0000259" key="9">
    <source>
        <dbReference type="PROSITE" id="PS50188"/>
    </source>
</evidence>
<dbReference type="Gene3D" id="2.60.120.920">
    <property type="match status" value="1"/>
</dbReference>
<dbReference type="AlphaFoldDB" id="A0A8C7YG10"/>
<dbReference type="GO" id="GO:0008270">
    <property type="term" value="F:zinc ion binding"/>
    <property type="evidence" value="ECO:0007669"/>
    <property type="project" value="UniProtKB-KW"/>
</dbReference>
<dbReference type="Pfam" id="PF00622">
    <property type="entry name" value="SPRY"/>
    <property type="match status" value="1"/>
</dbReference>
<dbReference type="Gene3D" id="3.30.160.60">
    <property type="entry name" value="Classic Zinc Finger"/>
    <property type="match status" value="1"/>
</dbReference>
<name>A0A8C7YG10_9TELE</name>
<dbReference type="SMART" id="SM00184">
    <property type="entry name" value="RING"/>
    <property type="match status" value="1"/>
</dbReference>
<dbReference type="Pfam" id="PF13765">
    <property type="entry name" value="PRY"/>
    <property type="match status" value="1"/>
</dbReference>
<dbReference type="InterPro" id="IPR003877">
    <property type="entry name" value="SPRY_dom"/>
</dbReference>
<dbReference type="Gene3D" id="3.30.40.10">
    <property type="entry name" value="Zinc/RING finger domain, C3HC4 (zinc finger)"/>
    <property type="match status" value="1"/>
</dbReference>
<dbReference type="Pfam" id="PF15227">
    <property type="entry name" value="zf-C3HC4_4"/>
    <property type="match status" value="1"/>
</dbReference>
<evidence type="ECO:0000259" key="7">
    <source>
        <dbReference type="PROSITE" id="PS50089"/>
    </source>
</evidence>
<dbReference type="SUPFAM" id="SSF57845">
    <property type="entry name" value="B-box zinc-binding domain"/>
    <property type="match status" value="1"/>
</dbReference>
<dbReference type="InterPro" id="IPR003879">
    <property type="entry name" value="Butyrophylin_SPRY"/>
</dbReference>
<reference evidence="10" key="1">
    <citation type="submission" date="2025-08" db="UniProtKB">
        <authorList>
            <consortium name="Ensembl"/>
        </authorList>
    </citation>
    <scope>IDENTIFICATION</scope>
</reference>
<dbReference type="PRINTS" id="PR01407">
    <property type="entry name" value="BUTYPHLNCDUF"/>
</dbReference>
<dbReference type="PANTHER" id="PTHR25465:SF11">
    <property type="entry name" value="TRIPARTITE MOTIF CONTAINING 14"/>
    <property type="match status" value="1"/>
</dbReference>
<keyword evidence="3 6" id="KW-0863">Zinc-finger</keyword>
<dbReference type="PROSITE" id="PS00518">
    <property type="entry name" value="ZF_RING_1"/>
    <property type="match status" value="1"/>
</dbReference>
<feature type="domain" description="B box-type" evidence="8">
    <location>
        <begin position="139"/>
        <end position="175"/>
    </location>
</feature>
<accession>A0A8C7YG10</accession>
<dbReference type="InterPro" id="IPR013320">
    <property type="entry name" value="ConA-like_dom_sf"/>
</dbReference>
<evidence type="ECO:0000256" key="4">
    <source>
        <dbReference type="ARBA" id="ARBA00022833"/>
    </source>
</evidence>
<dbReference type="InterPro" id="IPR000315">
    <property type="entry name" value="Znf_B-box"/>
</dbReference>